<evidence type="ECO:0000313" key="9">
    <source>
        <dbReference type="Proteomes" id="UP000249524"/>
    </source>
</evidence>
<dbReference type="OrthoDB" id="9812899at2"/>
<comment type="similarity">
    <text evidence="2">Belongs to the drug/metabolite transporter (DMT) superfamily. 10 TMS drug/metabolite exporter (DME) (TC 2.A.7.3) family.</text>
</comment>
<evidence type="ECO:0000313" key="8">
    <source>
        <dbReference type="EMBL" id="RAK67870.1"/>
    </source>
</evidence>
<feature type="transmembrane region" description="Helical" evidence="6">
    <location>
        <begin position="111"/>
        <end position="127"/>
    </location>
</feature>
<feature type="transmembrane region" description="Helical" evidence="6">
    <location>
        <begin position="250"/>
        <end position="268"/>
    </location>
</feature>
<feature type="domain" description="EamA" evidence="7">
    <location>
        <begin position="1"/>
        <end position="127"/>
    </location>
</feature>
<protein>
    <submittedName>
        <fullName evidence="8">EamA/RhaT family transporter</fullName>
    </submittedName>
</protein>
<gene>
    <name evidence="8" type="ORF">DJ019_05245</name>
</gene>
<dbReference type="PANTHER" id="PTHR22911:SF6">
    <property type="entry name" value="SOLUTE CARRIER FAMILY 35 MEMBER G1"/>
    <property type="match status" value="1"/>
</dbReference>
<feature type="domain" description="EamA" evidence="7">
    <location>
        <begin position="139"/>
        <end position="267"/>
    </location>
</feature>
<feature type="transmembrane region" description="Helical" evidence="6">
    <location>
        <begin position="133"/>
        <end position="156"/>
    </location>
</feature>
<dbReference type="Proteomes" id="UP000249524">
    <property type="component" value="Unassembled WGS sequence"/>
</dbReference>
<feature type="transmembrane region" description="Helical" evidence="6">
    <location>
        <begin position="29"/>
        <end position="47"/>
    </location>
</feature>
<evidence type="ECO:0000256" key="4">
    <source>
        <dbReference type="ARBA" id="ARBA00022989"/>
    </source>
</evidence>
<dbReference type="GO" id="GO:0016020">
    <property type="term" value="C:membrane"/>
    <property type="evidence" value="ECO:0007669"/>
    <property type="project" value="UniProtKB-SubCell"/>
</dbReference>
<dbReference type="InterPro" id="IPR000620">
    <property type="entry name" value="EamA_dom"/>
</dbReference>
<comment type="subcellular location">
    <subcellularLocation>
        <location evidence="1">Membrane</location>
        <topology evidence="1">Multi-pass membrane protein</topology>
    </subcellularLocation>
</comment>
<name>A0A328BKM0_9CAUL</name>
<accession>A0A328BKM0</accession>
<keyword evidence="9" id="KW-1185">Reference proteome</keyword>
<proteinExistence type="inferred from homology"/>
<dbReference type="Pfam" id="PF00892">
    <property type="entry name" value="EamA"/>
    <property type="match status" value="2"/>
</dbReference>
<evidence type="ECO:0000256" key="3">
    <source>
        <dbReference type="ARBA" id="ARBA00022692"/>
    </source>
</evidence>
<keyword evidence="3 6" id="KW-0812">Transmembrane</keyword>
<evidence type="ECO:0000256" key="1">
    <source>
        <dbReference type="ARBA" id="ARBA00004141"/>
    </source>
</evidence>
<evidence type="ECO:0000259" key="7">
    <source>
        <dbReference type="Pfam" id="PF00892"/>
    </source>
</evidence>
<evidence type="ECO:0000256" key="5">
    <source>
        <dbReference type="ARBA" id="ARBA00023136"/>
    </source>
</evidence>
<reference evidence="8 9" key="1">
    <citation type="submission" date="2018-05" db="EMBL/GenBank/DDBJ databases">
        <authorList>
            <person name="Lanie J.A."/>
            <person name="Ng W.-L."/>
            <person name="Kazmierczak K.M."/>
            <person name="Andrzejewski T.M."/>
            <person name="Davidsen T.M."/>
            <person name="Wayne K.J."/>
            <person name="Tettelin H."/>
            <person name="Glass J.I."/>
            <person name="Rusch D."/>
            <person name="Podicherti R."/>
            <person name="Tsui H.-C.T."/>
            <person name="Winkler M.E."/>
        </authorList>
    </citation>
    <scope>NUCLEOTIDE SEQUENCE [LARGE SCALE GENOMIC DNA]</scope>
    <source>
        <strain evidence="8 9">BUT-10</strain>
    </source>
</reference>
<dbReference type="SUPFAM" id="SSF103481">
    <property type="entry name" value="Multidrug resistance efflux transporter EmrE"/>
    <property type="match status" value="2"/>
</dbReference>
<feature type="transmembrane region" description="Helical" evidence="6">
    <location>
        <begin position="83"/>
        <end position="104"/>
    </location>
</feature>
<keyword evidence="4 6" id="KW-1133">Transmembrane helix</keyword>
<dbReference type="PANTHER" id="PTHR22911">
    <property type="entry name" value="ACYL-MALONYL CONDENSING ENZYME-RELATED"/>
    <property type="match status" value="1"/>
</dbReference>
<keyword evidence="5 6" id="KW-0472">Membrane</keyword>
<dbReference type="EMBL" id="QFYS01000002">
    <property type="protein sequence ID" value="RAK67870.1"/>
    <property type="molecule type" value="Genomic_DNA"/>
</dbReference>
<evidence type="ECO:0000256" key="2">
    <source>
        <dbReference type="ARBA" id="ARBA00009853"/>
    </source>
</evidence>
<feature type="transmembrane region" description="Helical" evidence="6">
    <location>
        <begin position="59"/>
        <end position="77"/>
    </location>
</feature>
<organism evidence="8 9">
    <name type="scientific">Phenylobacterium kunshanense</name>
    <dbReference type="NCBI Taxonomy" id="1445034"/>
    <lineage>
        <taxon>Bacteria</taxon>
        <taxon>Pseudomonadati</taxon>
        <taxon>Pseudomonadota</taxon>
        <taxon>Alphaproteobacteria</taxon>
        <taxon>Caulobacterales</taxon>
        <taxon>Caulobacteraceae</taxon>
        <taxon>Phenylobacterium</taxon>
    </lineage>
</organism>
<comment type="caution">
    <text evidence="8">The sequence shown here is derived from an EMBL/GenBank/DDBJ whole genome shotgun (WGS) entry which is preliminary data.</text>
</comment>
<evidence type="ECO:0000256" key="6">
    <source>
        <dbReference type="SAM" id="Phobius"/>
    </source>
</evidence>
<dbReference type="AlphaFoldDB" id="A0A328BKM0"/>
<feature type="transmembrane region" description="Helical" evidence="6">
    <location>
        <begin position="168"/>
        <end position="190"/>
    </location>
</feature>
<dbReference type="InterPro" id="IPR037185">
    <property type="entry name" value="EmrE-like"/>
</dbReference>
<sequence length="285" mass="30342">MLGSALGFTAMTVLIKFLGDDYPAALQTFYRQAAGFAVLLPLILRRGRAAYATTRPGILLFRSAAGTLAMILSFYAFQKMPLADANALSFTRTLWLVPLAAFVVRERVGPLRIAAALVGFGGVLLMLRPGADFSLGLPALAMLAASFLFALTITGMKVMTRDHSPTVLLVWAMTLGLIFSLPGAFIAWRWPEPVDLALLCLMGVIGTATQACYIKGMQAGDAAAMAPIDYTRLVFTAAAGFLLFQEVPTVWTLAGAGVVVASTLFITLREQQLARSAKLSGEADA</sequence>